<reference evidence="7 8" key="1">
    <citation type="submission" date="2019-09" db="EMBL/GenBank/DDBJ databases">
        <title>Genome Sequences of Streptomyces kaniharaensis ATCC 21070.</title>
        <authorList>
            <person name="Zhu W."/>
            <person name="De Crecy-Lagard V."/>
            <person name="Richards N.G."/>
        </authorList>
    </citation>
    <scope>NUCLEOTIDE SEQUENCE [LARGE SCALE GENOMIC DNA]</scope>
    <source>
        <strain evidence="7 8">SF-557</strain>
    </source>
</reference>
<evidence type="ECO:0000259" key="6">
    <source>
        <dbReference type="PROSITE" id="PS50977"/>
    </source>
</evidence>
<dbReference type="PANTHER" id="PTHR30055">
    <property type="entry name" value="HTH-TYPE TRANSCRIPTIONAL REGULATOR RUTR"/>
    <property type="match status" value="1"/>
</dbReference>
<dbReference type="InterPro" id="IPR004111">
    <property type="entry name" value="Repressor_TetR_C"/>
</dbReference>
<protein>
    <submittedName>
        <fullName evidence="7">TetR family transcriptional regulator</fullName>
    </submittedName>
</protein>
<dbReference type="Gene3D" id="1.10.357.10">
    <property type="entry name" value="Tetracycline Repressor, domain 2"/>
    <property type="match status" value="1"/>
</dbReference>
<keyword evidence="3" id="KW-0804">Transcription</keyword>
<gene>
    <name evidence="7" type="ORF">F7Q99_29730</name>
</gene>
<dbReference type="Pfam" id="PF00440">
    <property type="entry name" value="TetR_N"/>
    <property type="match status" value="1"/>
</dbReference>
<keyword evidence="1" id="KW-0805">Transcription regulation</keyword>
<dbReference type="InterPro" id="IPR001647">
    <property type="entry name" value="HTH_TetR"/>
</dbReference>
<dbReference type="SUPFAM" id="SSF46689">
    <property type="entry name" value="Homeodomain-like"/>
    <property type="match status" value="1"/>
</dbReference>
<feature type="domain" description="HTH tetR-type" evidence="6">
    <location>
        <begin position="53"/>
        <end position="113"/>
    </location>
</feature>
<dbReference type="Gene3D" id="1.10.10.60">
    <property type="entry name" value="Homeodomain-like"/>
    <property type="match status" value="1"/>
</dbReference>
<proteinExistence type="predicted"/>
<dbReference type="SUPFAM" id="SSF48498">
    <property type="entry name" value="Tetracyclin repressor-like, C-terminal domain"/>
    <property type="match status" value="1"/>
</dbReference>
<dbReference type="Pfam" id="PF02909">
    <property type="entry name" value="TetR_C_1"/>
    <property type="match status" value="1"/>
</dbReference>
<evidence type="ECO:0000256" key="4">
    <source>
        <dbReference type="PROSITE-ProRule" id="PRU00335"/>
    </source>
</evidence>
<evidence type="ECO:0000313" key="7">
    <source>
        <dbReference type="EMBL" id="MQS16284.1"/>
    </source>
</evidence>
<feature type="compositionally biased region" description="Basic and acidic residues" evidence="5">
    <location>
        <begin position="271"/>
        <end position="287"/>
    </location>
</feature>
<evidence type="ECO:0000256" key="3">
    <source>
        <dbReference type="ARBA" id="ARBA00023163"/>
    </source>
</evidence>
<evidence type="ECO:0000256" key="2">
    <source>
        <dbReference type="ARBA" id="ARBA00023125"/>
    </source>
</evidence>
<dbReference type="PROSITE" id="PS50977">
    <property type="entry name" value="HTH_TETR_2"/>
    <property type="match status" value="1"/>
</dbReference>
<comment type="caution">
    <text evidence="7">The sequence shown here is derived from an EMBL/GenBank/DDBJ whole genome shotgun (WGS) entry which is preliminary data.</text>
</comment>
<dbReference type="InterPro" id="IPR050109">
    <property type="entry name" value="HTH-type_TetR-like_transc_reg"/>
</dbReference>
<feature type="region of interest" description="Disordered" evidence="5">
    <location>
        <begin position="29"/>
        <end position="53"/>
    </location>
</feature>
<dbReference type="GO" id="GO:0003700">
    <property type="term" value="F:DNA-binding transcription factor activity"/>
    <property type="evidence" value="ECO:0007669"/>
    <property type="project" value="TreeGrafter"/>
</dbReference>
<dbReference type="GO" id="GO:0045892">
    <property type="term" value="P:negative regulation of DNA-templated transcription"/>
    <property type="evidence" value="ECO:0007669"/>
    <property type="project" value="InterPro"/>
</dbReference>
<evidence type="ECO:0000313" key="8">
    <source>
        <dbReference type="Proteomes" id="UP000450000"/>
    </source>
</evidence>
<sequence>MATPRKAEAYGVHLGGFEHRCTLYTVSSSQRSRLTPAQPDPSTASVRPSGRTRLNRDRVLRAAVALADTAGIDAVSMRHLAQGLGVVPMALYKHVANKEELLDGMVDVVIGEIDPPADDPNWKRAVRGRVLSARQALLRHPWAPPVIESRGQASPTVLDYMNSLIGAFRAGGLSADLTHHAMHALGSRMWGFTQEVFPTPPPPADPELRERMFREVAQRYPHIVEIATAGAHEPGSAVGSACDDQFEFEFALDLLLDGVERLHQQSWSSTHARDRGQGTPDRDSPER</sequence>
<organism evidence="7 8">
    <name type="scientific">Streptomyces kaniharaensis</name>
    <dbReference type="NCBI Taxonomy" id="212423"/>
    <lineage>
        <taxon>Bacteria</taxon>
        <taxon>Bacillati</taxon>
        <taxon>Actinomycetota</taxon>
        <taxon>Actinomycetes</taxon>
        <taxon>Kitasatosporales</taxon>
        <taxon>Streptomycetaceae</taxon>
        <taxon>Streptomyces</taxon>
    </lineage>
</organism>
<dbReference type="EMBL" id="WBOF01000002">
    <property type="protein sequence ID" value="MQS16284.1"/>
    <property type="molecule type" value="Genomic_DNA"/>
</dbReference>
<feature type="region of interest" description="Disordered" evidence="5">
    <location>
        <begin position="265"/>
        <end position="287"/>
    </location>
</feature>
<accession>A0A6N7L263</accession>
<dbReference type="Proteomes" id="UP000450000">
    <property type="component" value="Unassembled WGS sequence"/>
</dbReference>
<dbReference type="GO" id="GO:0000976">
    <property type="term" value="F:transcription cis-regulatory region binding"/>
    <property type="evidence" value="ECO:0007669"/>
    <property type="project" value="TreeGrafter"/>
</dbReference>
<dbReference type="InterPro" id="IPR036271">
    <property type="entry name" value="Tet_transcr_reg_TetR-rel_C_sf"/>
</dbReference>
<dbReference type="OrthoDB" id="329481at2"/>
<dbReference type="AlphaFoldDB" id="A0A6N7L263"/>
<evidence type="ECO:0000256" key="5">
    <source>
        <dbReference type="SAM" id="MobiDB-lite"/>
    </source>
</evidence>
<evidence type="ECO:0000256" key="1">
    <source>
        <dbReference type="ARBA" id="ARBA00023015"/>
    </source>
</evidence>
<dbReference type="InterPro" id="IPR009057">
    <property type="entry name" value="Homeodomain-like_sf"/>
</dbReference>
<dbReference type="PANTHER" id="PTHR30055:SF151">
    <property type="entry name" value="TRANSCRIPTIONAL REGULATORY PROTEIN"/>
    <property type="match status" value="1"/>
</dbReference>
<keyword evidence="8" id="KW-1185">Reference proteome</keyword>
<name>A0A6N7L263_9ACTN</name>
<feature type="DNA-binding region" description="H-T-H motif" evidence="4">
    <location>
        <begin position="76"/>
        <end position="95"/>
    </location>
</feature>
<feature type="compositionally biased region" description="Polar residues" evidence="5">
    <location>
        <begin position="29"/>
        <end position="46"/>
    </location>
</feature>
<keyword evidence="2 4" id="KW-0238">DNA-binding</keyword>